<protein>
    <submittedName>
        <fullName evidence="1">Uncharacterized protein</fullName>
    </submittedName>
</protein>
<keyword evidence="2" id="KW-1185">Reference proteome</keyword>
<accession>A0ABD0JZ85</accession>
<evidence type="ECO:0000313" key="1">
    <source>
        <dbReference type="EMBL" id="KAK7480084.1"/>
    </source>
</evidence>
<reference evidence="1 2" key="1">
    <citation type="journal article" date="2023" name="Sci. Data">
        <title>Genome assembly of the Korean intertidal mud-creeper Batillaria attramentaria.</title>
        <authorList>
            <person name="Patra A.K."/>
            <person name="Ho P.T."/>
            <person name="Jun S."/>
            <person name="Lee S.J."/>
            <person name="Kim Y."/>
            <person name="Won Y.J."/>
        </authorList>
    </citation>
    <scope>NUCLEOTIDE SEQUENCE [LARGE SCALE GENOMIC DNA]</scope>
    <source>
        <strain evidence="1">Wonlab-2016</strain>
    </source>
</reference>
<dbReference type="AlphaFoldDB" id="A0ABD0JZ85"/>
<dbReference type="EMBL" id="JACVVK020000288">
    <property type="protein sequence ID" value="KAK7480084.1"/>
    <property type="molecule type" value="Genomic_DNA"/>
</dbReference>
<name>A0ABD0JZ85_9CAEN</name>
<feature type="non-terminal residue" evidence="1">
    <location>
        <position position="103"/>
    </location>
</feature>
<evidence type="ECO:0000313" key="2">
    <source>
        <dbReference type="Proteomes" id="UP001519460"/>
    </source>
</evidence>
<dbReference type="Proteomes" id="UP001519460">
    <property type="component" value="Unassembled WGS sequence"/>
</dbReference>
<proteinExistence type="predicted"/>
<organism evidence="1 2">
    <name type="scientific">Batillaria attramentaria</name>
    <dbReference type="NCBI Taxonomy" id="370345"/>
    <lineage>
        <taxon>Eukaryota</taxon>
        <taxon>Metazoa</taxon>
        <taxon>Spiralia</taxon>
        <taxon>Lophotrochozoa</taxon>
        <taxon>Mollusca</taxon>
        <taxon>Gastropoda</taxon>
        <taxon>Caenogastropoda</taxon>
        <taxon>Sorbeoconcha</taxon>
        <taxon>Cerithioidea</taxon>
        <taxon>Batillariidae</taxon>
        <taxon>Batillaria</taxon>
    </lineage>
</organism>
<gene>
    <name evidence="1" type="ORF">BaRGS_00028644</name>
</gene>
<comment type="caution">
    <text evidence="1">The sequence shown here is derived from an EMBL/GenBank/DDBJ whole genome shotgun (WGS) entry which is preliminary data.</text>
</comment>
<sequence>METQKPGFQPRVWGGGGCGGCSKEGEALSGWCQSAKGLPDVHRSVGCPLTRPPLGLHLGGYLCKDLLWIKGRSSSVVRGFSKYLITLVFDRKVEAETDTLPCP</sequence>